<protein>
    <submittedName>
        <fullName evidence="3">CSON011977 protein</fullName>
    </submittedName>
</protein>
<proteinExistence type="predicted"/>
<dbReference type="InterPro" id="IPR010562">
    <property type="entry name" value="Haemolymph_juvenile_hormone-bd"/>
</dbReference>
<reference evidence="2" key="1">
    <citation type="submission" date="2018-04" db="EMBL/GenBank/DDBJ databases">
        <authorList>
            <person name="Go L.Y."/>
            <person name="Mitchell J.A."/>
        </authorList>
    </citation>
    <scope>NUCLEOTIDE SEQUENCE</scope>
    <source>
        <tissue evidence="2">Whole organism</tissue>
    </source>
</reference>
<reference evidence="3" key="2">
    <citation type="submission" date="2018-07" db="EMBL/GenBank/DDBJ databases">
        <authorList>
            <person name="Quirk P.G."/>
            <person name="Krulwich T.A."/>
        </authorList>
    </citation>
    <scope>NUCLEOTIDE SEQUENCE</scope>
</reference>
<evidence type="ECO:0000313" key="3">
    <source>
        <dbReference type="EMBL" id="SSX25150.1"/>
    </source>
</evidence>
<dbReference type="Pfam" id="PF06585">
    <property type="entry name" value="JHBP"/>
    <property type="match status" value="1"/>
</dbReference>
<dbReference type="GO" id="GO:0005615">
    <property type="term" value="C:extracellular space"/>
    <property type="evidence" value="ECO:0007669"/>
    <property type="project" value="TreeGrafter"/>
</dbReference>
<sequence>MKLKVIASVVFLMAVSHYVTGQEKSLMPPGYKVCSRSAPTQERNACLKESMTGLFALFKNGYPPLDVEVLDPYQLGTARFEYSTGPLSTRINMRNAIAHGASKGQVKNIRSKVNDQNLHFEMDVYFPKLLTEADFKGRSVFNDVKVKSDGHVKLVIGDVSCTFKMYGKARTDNPAFMNITSFDMTNVQIQKLKIDGTGFLPDPDANQFAIEFVNQNWREYYNSIVPSTKSSWEPIFLNLLNKVFDKVPFDQIMSK</sequence>
<dbReference type="OMA" id="ENDRWIV"/>
<dbReference type="InterPro" id="IPR038606">
    <property type="entry name" value="To_sf"/>
</dbReference>
<evidence type="ECO:0000313" key="2">
    <source>
        <dbReference type="EMBL" id="SSX04787.1"/>
    </source>
</evidence>
<dbReference type="VEuPathDB" id="VectorBase:CSON011977"/>
<dbReference type="PANTHER" id="PTHR11008">
    <property type="entry name" value="PROTEIN TAKEOUT-LIKE PROTEIN"/>
    <property type="match status" value="1"/>
</dbReference>
<accession>A0A336M562</accession>
<evidence type="ECO:0000256" key="1">
    <source>
        <dbReference type="SAM" id="SignalP"/>
    </source>
</evidence>
<dbReference type="PANTHER" id="PTHR11008:SF18">
    <property type="entry name" value="BCDNA.GH05536-RELATED"/>
    <property type="match status" value="1"/>
</dbReference>
<organism evidence="3">
    <name type="scientific">Culicoides sonorensis</name>
    <name type="common">Biting midge</name>
    <dbReference type="NCBI Taxonomy" id="179676"/>
    <lineage>
        <taxon>Eukaryota</taxon>
        <taxon>Metazoa</taxon>
        <taxon>Ecdysozoa</taxon>
        <taxon>Arthropoda</taxon>
        <taxon>Hexapoda</taxon>
        <taxon>Insecta</taxon>
        <taxon>Pterygota</taxon>
        <taxon>Neoptera</taxon>
        <taxon>Endopterygota</taxon>
        <taxon>Diptera</taxon>
        <taxon>Nematocera</taxon>
        <taxon>Chironomoidea</taxon>
        <taxon>Ceratopogonidae</taxon>
        <taxon>Ceratopogoninae</taxon>
        <taxon>Culicoides</taxon>
        <taxon>Monoculicoides</taxon>
    </lineage>
</organism>
<feature type="chain" id="PRO_5036062287" evidence="1">
    <location>
        <begin position="22"/>
        <end position="255"/>
    </location>
</feature>
<dbReference type="EMBL" id="UFQT01000547">
    <property type="protein sequence ID" value="SSX25150.1"/>
    <property type="molecule type" value="Genomic_DNA"/>
</dbReference>
<dbReference type="Gene3D" id="3.15.10.30">
    <property type="entry name" value="Haemolymph juvenile hormone binding protein"/>
    <property type="match status" value="1"/>
</dbReference>
<feature type="signal peptide" evidence="1">
    <location>
        <begin position="1"/>
        <end position="21"/>
    </location>
</feature>
<dbReference type="EMBL" id="UFQS01000547">
    <property type="protein sequence ID" value="SSX04787.1"/>
    <property type="molecule type" value="Genomic_DNA"/>
</dbReference>
<gene>
    <name evidence="3" type="primary">CSON011977</name>
</gene>
<dbReference type="SMART" id="SM00700">
    <property type="entry name" value="JHBP"/>
    <property type="match status" value="1"/>
</dbReference>
<keyword evidence="1" id="KW-0732">Signal</keyword>
<name>A0A336M562_CULSO</name>
<dbReference type="AlphaFoldDB" id="A0A336M562"/>